<dbReference type="AlphaFoldDB" id="A0A438WI27"/>
<protein>
    <submittedName>
        <fullName evidence="1">Thiamine pyrophosphokinase</fullName>
    </submittedName>
</protein>
<keyword evidence="1" id="KW-0418">Kinase</keyword>
<name>A0A438WI27_HELPX</name>
<gene>
    <name evidence="1" type="ORF">EC518_11195</name>
</gene>
<dbReference type="GO" id="GO:0016301">
    <property type="term" value="F:kinase activity"/>
    <property type="evidence" value="ECO:0007669"/>
    <property type="project" value="UniProtKB-KW"/>
</dbReference>
<dbReference type="Proteomes" id="UP000289022">
    <property type="component" value="Unassembled WGS sequence"/>
</dbReference>
<evidence type="ECO:0000313" key="2">
    <source>
        <dbReference type="Proteomes" id="UP000289022"/>
    </source>
</evidence>
<evidence type="ECO:0000313" key="1">
    <source>
        <dbReference type="EMBL" id="RVZ24080.1"/>
    </source>
</evidence>
<accession>A0A438WI27</accession>
<proteinExistence type="predicted"/>
<reference evidence="1 2" key="1">
    <citation type="submission" date="2018-11" db="EMBL/GenBank/DDBJ databases">
        <title>Genetic determinants and prediction of antibiotic resistance phenotypes in Helicobacter pylori.</title>
        <authorList>
            <person name="Wagner K."/>
        </authorList>
    </citation>
    <scope>NUCLEOTIDE SEQUENCE [LARGE SCALE GENOMIC DNA]</scope>
    <source>
        <strain evidence="1 2">ZH70</strain>
    </source>
</reference>
<organism evidence="1 2">
    <name type="scientific">Helicobacter pylori</name>
    <name type="common">Campylobacter pylori</name>
    <dbReference type="NCBI Taxonomy" id="210"/>
    <lineage>
        <taxon>Bacteria</taxon>
        <taxon>Pseudomonadati</taxon>
        <taxon>Campylobacterota</taxon>
        <taxon>Epsilonproteobacteria</taxon>
        <taxon>Campylobacterales</taxon>
        <taxon>Helicobacteraceae</taxon>
        <taxon>Helicobacter</taxon>
    </lineage>
</organism>
<feature type="non-terminal residue" evidence="1">
    <location>
        <position position="1"/>
    </location>
</feature>
<dbReference type="EMBL" id="RJGP01000918">
    <property type="protein sequence ID" value="RVZ24080.1"/>
    <property type="molecule type" value="Genomic_DNA"/>
</dbReference>
<keyword evidence="1" id="KW-0808">Transferase</keyword>
<sequence length="19" mass="2219">FFSLSSEPKSVVLVYQKFL</sequence>
<comment type="caution">
    <text evidence="1">The sequence shown here is derived from an EMBL/GenBank/DDBJ whole genome shotgun (WGS) entry which is preliminary data.</text>
</comment>